<proteinExistence type="predicted"/>
<keyword evidence="1" id="KW-0472">Membrane</keyword>
<feature type="transmembrane region" description="Helical" evidence="1">
    <location>
        <begin position="7"/>
        <end position="27"/>
    </location>
</feature>
<gene>
    <name evidence="2" type="ORF">DI628_08325</name>
</gene>
<keyword evidence="1" id="KW-0812">Transmembrane</keyword>
<evidence type="ECO:0000313" key="3">
    <source>
        <dbReference type="Proteomes" id="UP000320948"/>
    </source>
</evidence>
<organism evidence="2 3">
    <name type="scientific">Blastochloris viridis</name>
    <name type="common">Rhodopseudomonas viridis</name>
    <dbReference type="NCBI Taxonomy" id="1079"/>
    <lineage>
        <taxon>Bacteria</taxon>
        <taxon>Pseudomonadati</taxon>
        <taxon>Pseudomonadota</taxon>
        <taxon>Alphaproteobacteria</taxon>
        <taxon>Hyphomicrobiales</taxon>
        <taxon>Blastochloridaceae</taxon>
        <taxon>Blastochloris</taxon>
    </lineage>
</organism>
<name>A0A6N4R180_BLAVI</name>
<evidence type="ECO:0000256" key="1">
    <source>
        <dbReference type="SAM" id="Phobius"/>
    </source>
</evidence>
<evidence type="ECO:0000313" key="2">
    <source>
        <dbReference type="EMBL" id="TKW60882.1"/>
    </source>
</evidence>
<accession>A0A6N4R180</accession>
<dbReference type="EMBL" id="VAFM01000002">
    <property type="protein sequence ID" value="TKW60882.1"/>
    <property type="molecule type" value="Genomic_DNA"/>
</dbReference>
<keyword evidence="1" id="KW-1133">Transmembrane helix</keyword>
<dbReference type="Proteomes" id="UP000320948">
    <property type="component" value="Unassembled WGS sequence"/>
</dbReference>
<sequence length="281" mass="29823">MKLPARLLVPTIAVLTVGGSGLVYYLYQQQSGGTSTAKVAAGLPLPPTSSSKINVLPNQDGLGTPVTSSDAPLPSTTSITLPQAPETQIAPAKSAVFDPTAARLGTTLSLLINAWPNGGPLPRQLATAAAQLANETGQPALASAANALRSSTPREGPVTLQVLLLETSNVVQLTPPENLPQNDVQAEEQKSWFRKQLEKIVTISENPATQNRWVTAINTVQQQLVRGAVTDAMANLESSPLEADPRLEGLRILTRNYLSQSGKLTNLITTYTNTYLLKQDD</sequence>
<protein>
    <submittedName>
        <fullName evidence="2">Uncharacterized protein</fullName>
    </submittedName>
</protein>
<dbReference type="AlphaFoldDB" id="A0A6N4R180"/>
<reference evidence="2 3" key="1">
    <citation type="journal article" date="2017" name="Nat. Commun.">
        <title>In situ click chemistry generation of cyclooxygenase-2 inhibitors.</title>
        <authorList>
            <person name="Bhardwaj A."/>
            <person name="Kaur J."/>
            <person name="Wuest M."/>
            <person name="Wuest F."/>
        </authorList>
    </citation>
    <scope>NUCLEOTIDE SEQUENCE [LARGE SCALE GENOMIC DNA]</scope>
    <source>
        <strain evidence="2">S2_018_000_R2_106</strain>
    </source>
</reference>
<comment type="caution">
    <text evidence="2">The sequence shown here is derived from an EMBL/GenBank/DDBJ whole genome shotgun (WGS) entry which is preliminary data.</text>
</comment>